<dbReference type="Pfam" id="PF00534">
    <property type="entry name" value="Glycos_transf_1"/>
    <property type="match status" value="1"/>
</dbReference>
<dbReference type="GO" id="GO:0016757">
    <property type="term" value="F:glycosyltransferase activity"/>
    <property type="evidence" value="ECO:0007669"/>
    <property type="project" value="UniProtKB-KW"/>
</dbReference>
<evidence type="ECO:0000259" key="1">
    <source>
        <dbReference type="Pfam" id="PF00534"/>
    </source>
</evidence>
<gene>
    <name evidence="3" type="primary">kanE_2</name>
    <name evidence="3" type="ORF">I41_08100</name>
</gene>
<evidence type="ECO:0000259" key="2">
    <source>
        <dbReference type="Pfam" id="PF13439"/>
    </source>
</evidence>
<organism evidence="3 4">
    <name type="scientific">Lacipirellula limnantheis</name>
    <dbReference type="NCBI Taxonomy" id="2528024"/>
    <lineage>
        <taxon>Bacteria</taxon>
        <taxon>Pseudomonadati</taxon>
        <taxon>Planctomycetota</taxon>
        <taxon>Planctomycetia</taxon>
        <taxon>Pirellulales</taxon>
        <taxon>Lacipirellulaceae</taxon>
        <taxon>Lacipirellula</taxon>
    </lineage>
</organism>
<proteinExistence type="predicted"/>
<dbReference type="EMBL" id="CP036339">
    <property type="protein sequence ID" value="QDT71650.1"/>
    <property type="molecule type" value="Genomic_DNA"/>
</dbReference>
<dbReference type="InterPro" id="IPR028098">
    <property type="entry name" value="Glyco_trans_4-like_N"/>
</dbReference>
<feature type="domain" description="Glycosyl transferase family 1" evidence="1">
    <location>
        <begin position="227"/>
        <end position="390"/>
    </location>
</feature>
<sequence length="427" mass="46769">MLDLGSRQTYASLEFAPALRVGYVVKRYPRFSETFVVNEILAHERAGVEIDVFSLRTPSDAHFQDKLAQVRAAVAYMPEGNCRLSDFWEAVRETQRRYPRVLSALSGVGHATTADLYHAVVLAQHIAKQKIDHLHAHFATSAASVARLASLITGIPYSVTAHAKDIFHEEVDPADLREKIASAAHVVTVSDFNREFLCRQYPEFAGKITRIYNGLDLSEIPYQSPTTRPAKIVAVGRLVEKKGFADLIDACALLAARGLVFDCEIIGDGELAGDLARRVAQLNLSRRIRLLGPRCRRDVMEAMQSAAVVAAPCIIGEDGNRDGLPTVLLEAMALGTPCVATDVTGIPELVRHEKTGLIVSERCPRELADSIARLMVDASLRDALAASARQLIERNFDVDRNSTSQRDIFAESRDQASATALRTVGAI</sequence>
<protein>
    <submittedName>
        <fullName evidence="3">Alpha-D-kanosaminyltransferase</fullName>
        <ecNumber evidence="3">2.4.1.301</ecNumber>
    </submittedName>
</protein>
<keyword evidence="4" id="KW-1185">Reference proteome</keyword>
<dbReference type="Pfam" id="PF13439">
    <property type="entry name" value="Glyco_transf_4"/>
    <property type="match status" value="1"/>
</dbReference>
<dbReference type="EC" id="2.4.1.301" evidence="3"/>
<dbReference type="OrthoDB" id="73743at2"/>
<dbReference type="PANTHER" id="PTHR12526:SF630">
    <property type="entry name" value="GLYCOSYLTRANSFERASE"/>
    <property type="match status" value="1"/>
</dbReference>
<evidence type="ECO:0000313" key="4">
    <source>
        <dbReference type="Proteomes" id="UP000317909"/>
    </source>
</evidence>
<dbReference type="Proteomes" id="UP000317909">
    <property type="component" value="Chromosome"/>
</dbReference>
<dbReference type="KEGG" id="llh:I41_08100"/>
<keyword evidence="3" id="KW-0808">Transferase</keyword>
<dbReference type="SUPFAM" id="SSF53756">
    <property type="entry name" value="UDP-Glycosyltransferase/glycogen phosphorylase"/>
    <property type="match status" value="1"/>
</dbReference>
<dbReference type="PANTHER" id="PTHR12526">
    <property type="entry name" value="GLYCOSYLTRANSFERASE"/>
    <property type="match status" value="1"/>
</dbReference>
<dbReference type="InterPro" id="IPR001296">
    <property type="entry name" value="Glyco_trans_1"/>
</dbReference>
<dbReference type="AlphaFoldDB" id="A0A517TTE4"/>
<evidence type="ECO:0000313" key="3">
    <source>
        <dbReference type="EMBL" id="QDT71650.1"/>
    </source>
</evidence>
<dbReference type="RefSeq" id="WP_145431088.1">
    <property type="nucleotide sequence ID" value="NZ_CP036339.1"/>
</dbReference>
<feature type="domain" description="Glycosyltransferase subfamily 4-like N-terminal" evidence="2">
    <location>
        <begin position="33"/>
        <end position="218"/>
    </location>
</feature>
<accession>A0A517TTE4</accession>
<reference evidence="3 4" key="1">
    <citation type="submission" date="2019-02" db="EMBL/GenBank/DDBJ databases">
        <title>Deep-cultivation of Planctomycetes and their phenomic and genomic characterization uncovers novel biology.</title>
        <authorList>
            <person name="Wiegand S."/>
            <person name="Jogler M."/>
            <person name="Boedeker C."/>
            <person name="Pinto D."/>
            <person name="Vollmers J."/>
            <person name="Rivas-Marin E."/>
            <person name="Kohn T."/>
            <person name="Peeters S.H."/>
            <person name="Heuer A."/>
            <person name="Rast P."/>
            <person name="Oberbeckmann S."/>
            <person name="Bunk B."/>
            <person name="Jeske O."/>
            <person name="Meyerdierks A."/>
            <person name="Storesund J.E."/>
            <person name="Kallscheuer N."/>
            <person name="Luecker S."/>
            <person name="Lage O.M."/>
            <person name="Pohl T."/>
            <person name="Merkel B.J."/>
            <person name="Hornburger P."/>
            <person name="Mueller R.-W."/>
            <person name="Bruemmer F."/>
            <person name="Labrenz M."/>
            <person name="Spormann A.M."/>
            <person name="Op den Camp H."/>
            <person name="Overmann J."/>
            <person name="Amann R."/>
            <person name="Jetten M.S.M."/>
            <person name="Mascher T."/>
            <person name="Medema M.H."/>
            <person name="Devos D.P."/>
            <person name="Kaster A.-K."/>
            <person name="Ovreas L."/>
            <person name="Rohde M."/>
            <person name="Galperin M.Y."/>
            <person name="Jogler C."/>
        </authorList>
    </citation>
    <scope>NUCLEOTIDE SEQUENCE [LARGE SCALE GENOMIC DNA]</scope>
    <source>
        <strain evidence="3 4">I41</strain>
    </source>
</reference>
<dbReference type="Gene3D" id="3.40.50.2000">
    <property type="entry name" value="Glycogen Phosphorylase B"/>
    <property type="match status" value="2"/>
</dbReference>
<name>A0A517TTE4_9BACT</name>
<keyword evidence="3" id="KW-0328">Glycosyltransferase</keyword>
<dbReference type="CDD" id="cd03801">
    <property type="entry name" value="GT4_PimA-like"/>
    <property type="match status" value="1"/>
</dbReference>